<reference evidence="1" key="1">
    <citation type="journal article" date="2019" name="bioRxiv">
        <title>The Genome of the Zebra Mussel, Dreissena polymorpha: A Resource for Invasive Species Research.</title>
        <authorList>
            <person name="McCartney M.A."/>
            <person name="Auch B."/>
            <person name="Kono T."/>
            <person name="Mallez S."/>
            <person name="Zhang Y."/>
            <person name="Obille A."/>
            <person name="Becker A."/>
            <person name="Abrahante J.E."/>
            <person name="Garbe J."/>
            <person name="Badalamenti J.P."/>
            <person name="Herman A."/>
            <person name="Mangelson H."/>
            <person name="Liachko I."/>
            <person name="Sullivan S."/>
            <person name="Sone E.D."/>
            <person name="Koren S."/>
            <person name="Silverstein K.A.T."/>
            <person name="Beckman K.B."/>
            <person name="Gohl D.M."/>
        </authorList>
    </citation>
    <scope>NUCLEOTIDE SEQUENCE</scope>
    <source>
        <strain evidence="1">Duluth1</strain>
        <tissue evidence="1">Whole animal</tissue>
    </source>
</reference>
<name>A0A9D4MMB6_DREPO</name>
<comment type="caution">
    <text evidence="1">The sequence shown here is derived from an EMBL/GenBank/DDBJ whole genome shotgun (WGS) entry which is preliminary data.</text>
</comment>
<protein>
    <submittedName>
        <fullName evidence="1">Uncharacterized protein</fullName>
    </submittedName>
</protein>
<dbReference type="EMBL" id="JAIWYP010000001">
    <property type="protein sequence ID" value="KAH3878289.1"/>
    <property type="molecule type" value="Genomic_DNA"/>
</dbReference>
<sequence length="204" mass="23096">MYFTHVSRGYPRALLDDFTAAKAAFPGKPLIKCILEALLLSRKGLMDPVQFMPQLLGRLEDNEEIKIWNIKAMGPGAPAPQLASVSTGRVPLGHQDALFVTGSAREDSPNKVGVYDVGRLEYRAIRELVRRRFRASFRPAVRREIHAVRLLHVVEQIIPQRGSNLCDREAVKMVMANVYRLEDDRIMTTGKGDNYDFRVYDVNV</sequence>
<dbReference type="AlphaFoldDB" id="A0A9D4MMB6"/>
<accession>A0A9D4MMB6</accession>
<organism evidence="1 2">
    <name type="scientific">Dreissena polymorpha</name>
    <name type="common">Zebra mussel</name>
    <name type="synonym">Mytilus polymorpha</name>
    <dbReference type="NCBI Taxonomy" id="45954"/>
    <lineage>
        <taxon>Eukaryota</taxon>
        <taxon>Metazoa</taxon>
        <taxon>Spiralia</taxon>
        <taxon>Lophotrochozoa</taxon>
        <taxon>Mollusca</taxon>
        <taxon>Bivalvia</taxon>
        <taxon>Autobranchia</taxon>
        <taxon>Heteroconchia</taxon>
        <taxon>Euheterodonta</taxon>
        <taxon>Imparidentia</taxon>
        <taxon>Neoheterodontei</taxon>
        <taxon>Myida</taxon>
        <taxon>Dreissenoidea</taxon>
        <taxon>Dreissenidae</taxon>
        <taxon>Dreissena</taxon>
    </lineage>
</organism>
<evidence type="ECO:0000313" key="2">
    <source>
        <dbReference type="Proteomes" id="UP000828390"/>
    </source>
</evidence>
<keyword evidence="2" id="KW-1185">Reference proteome</keyword>
<gene>
    <name evidence="1" type="ORF">DPMN_002177</name>
</gene>
<dbReference type="Proteomes" id="UP000828390">
    <property type="component" value="Unassembled WGS sequence"/>
</dbReference>
<reference evidence="1" key="2">
    <citation type="submission" date="2020-11" db="EMBL/GenBank/DDBJ databases">
        <authorList>
            <person name="McCartney M.A."/>
            <person name="Auch B."/>
            <person name="Kono T."/>
            <person name="Mallez S."/>
            <person name="Becker A."/>
            <person name="Gohl D.M."/>
            <person name="Silverstein K.A.T."/>
            <person name="Koren S."/>
            <person name="Bechman K.B."/>
            <person name="Herman A."/>
            <person name="Abrahante J.E."/>
            <person name="Garbe J."/>
        </authorList>
    </citation>
    <scope>NUCLEOTIDE SEQUENCE</scope>
    <source>
        <strain evidence="1">Duluth1</strain>
        <tissue evidence="1">Whole animal</tissue>
    </source>
</reference>
<proteinExistence type="predicted"/>
<evidence type="ECO:0000313" key="1">
    <source>
        <dbReference type="EMBL" id="KAH3878289.1"/>
    </source>
</evidence>